<protein>
    <submittedName>
        <fullName evidence="5">Group 3 truncated hemoglobin ctb</fullName>
    </submittedName>
</protein>
<keyword evidence="2" id="KW-0349">Heme</keyword>
<dbReference type="Pfam" id="PF01152">
    <property type="entry name" value="Bac_globin"/>
    <property type="match status" value="1"/>
</dbReference>
<name>A0A0P1I279_9RHOB</name>
<dbReference type="Gene3D" id="1.10.490.10">
    <property type="entry name" value="Globins"/>
    <property type="match status" value="1"/>
</dbReference>
<gene>
    <name evidence="5" type="primary">ctb</name>
    <name evidence="5" type="ORF">PH7735_00569</name>
</gene>
<evidence type="ECO:0000256" key="2">
    <source>
        <dbReference type="ARBA" id="ARBA00022617"/>
    </source>
</evidence>
<dbReference type="EMBL" id="CYTW01000001">
    <property type="protein sequence ID" value="CUJ86042.1"/>
    <property type="molecule type" value="Genomic_DNA"/>
</dbReference>
<dbReference type="Proteomes" id="UP000051870">
    <property type="component" value="Unassembled WGS sequence"/>
</dbReference>
<keyword evidence="4" id="KW-0408">Iron</keyword>
<keyword evidence="3" id="KW-0479">Metal-binding</keyword>
<dbReference type="GO" id="GO:0046872">
    <property type="term" value="F:metal ion binding"/>
    <property type="evidence" value="ECO:0007669"/>
    <property type="project" value="UniProtKB-KW"/>
</dbReference>
<dbReference type="STRING" id="1715693.PH7735_00569"/>
<evidence type="ECO:0000256" key="4">
    <source>
        <dbReference type="ARBA" id="ARBA00023004"/>
    </source>
</evidence>
<dbReference type="CDD" id="cd08916">
    <property type="entry name" value="TrHb3_P"/>
    <property type="match status" value="1"/>
</dbReference>
<reference evidence="6" key="1">
    <citation type="submission" date="2015-09" db="EMBL/GenBank/DDBJ databases">
        <authorList>
            <person name="Rodrigo-Torres Lidia"/>
            <person name="Arahal R.David."/>
        </authorList>
    </citation>
    <scope>NUCLEOTIDE SEQUENCE [LARGE SCALE GENOMIC DNA]</scope>
    <source>
        <strain evidence="6">CECT 7735</strain>
    </source>
</reference>
<evidence type="ECO:0000313" key="6">
    <source>
        <dbReference type="Proteomes" id="UP000051870"/>
    </source>
</evidence>
<dbReference type="InterPro" id="IPR001486">
    <property type="entry name" value="Hemoglobin_trunc"/>
</dbReference>
<dbReference type="SUPFAM" id="SSF46458">
    <property type="entry name" value="Globin-like"/>
    <property type="match status" value="1"/>
</dbReference>
<dbReference type="GeneID" id="83879647"/>
<keyword evidence="1" id="KW-0813">Transport</keyword>
<organism evidence="5 6">
    <name type="scientific">Shimia thalassica</name>
    <dbReference type="NCBI Taxonomy" id="1715693"/>
    <lineage>
        <taxon>Bacteria</taxon>
        <taxon>Pseudomonadati</taxon>
        <taxon>Pseudomonadota</taxon>
        <taxon>Alphaproteobacteria</taxon>
        <taxon>Rhodobacterales</taxon>
        <taxon>Roseobacteraceae</taxon>
    </lineage>
</organism>
<evidence type="ECO:0000313" key="5">
    <source>
        <dbReference type="EMBL" id="CUJ86042.1"/>
    </source>
</evidence>
<dbReference type="InterPro" id="IPR012292">
    <property type="entry name" value="Globin/Proto"/>
</dbReference>
<sequence length="137" mass="15702">MSNPLQMFEISPEEISDVVSRFYARIRQHPDLGPVFAAHIDADEWPAHEEKIAAFWRNAILKERGYDGQPMRVHLQTPEIQPEHFAQWLGLFDEVLQDTLSPELAQAFSALAHRIGNGFRYGIEQIRRPADLPPMLG</sequence>
<evidence type="ECO:0000256" key="3">
    <source>
        <dbReference type="ARBA" id="ARBA00022723"/>
    </source>
</evidence>
<dbReference type="GO" id="GO:0019825">
    <property type="term" value="F:oxygen binding"/>
    <property type="evidence" value="ECO:0007669"/>
    <property type="project" value="InterPro"/>
</dbReference>
<dbReference type="RefSeq" id="WP_058309797.1">
    <property type="nucleotide sequence ID" value="NZ_CYTW01000001.1"/>
</dbReference>
<dbReference type="InterPro" id="IPR009050">
    <property type="entry name" value="Globin-like_sf"/>
</dbReference>
<dbReference type="GO" id="GO:0020037">
    <property type="term" value="F:heme binding"/>
    <property type="evidence" value="ECO:0007669"/>
    <property type="project" value="InterPro"/>
</dbReference>
<keyword evidence="6" id="KW-1185">Reference proteome</keyword>
<dbReference type="AlphaFoldDB" id="A0A0P1I279"/>
<proteinExistence type="predicted"/>
<evidence type="ECO:0000256" key="1">
    <source>
        <dbReference type="ARBA" id="ARBA00022448"/>
    </source>
</evidence>
<accession>A0A0P1I279</accession>